<dbReference type="InterPro" id="IPR036291">
    <property type="entry name" value="NAD(P)-bd_dom_sf"/>
</dbReference>
<evidence type="ECO:0008006" key="4">
    <source>
        <dbReference type="Google" id="ProtNLM"/>
    </source>
</evidence>
<gene>
    <name evidence="2" type="ORF">ETD86_39795</name>
</gene>
<organism evidence="2 3">
    <name type="scientific">Nonomuraea turkmeniaca</name>
    <dbReference type="NCBI Taxonomy" id="103838"/>
    <lineage>
        <taxon>Bacteria</taxon>
        <taxon>Bacillati</taxon>
        <taxon>Actinomycetota</taxon>
        <taxon>Actinomycetes</taxon>
        <taxon>Streptosporangiales</taxon>
        <taxon>Streptosporangiaceae</taxon>
        <taxon>Nonomuraea</taxon>
    </lineage>
</organism>
<evidence type="ECO:0000313" key="3">
    <source>
        <dbReference type="Proteomes" id="UP000309128"/>
    </source>
</evidence>
<comment type="caution">
    <text evidence="2">The sequence shown here is derived from an EMBL/GenBank/DDBJ whole genome shotgun (WGS) entry which is preliminary data.</text>
</comment>
<feature type="region of interest" description="Disordered" evidence="1">
    <location>
        <begin position="1"/>
        <end position="24"/>
    </location>
</feature>
<keyword evidence="3" id="KW-1185">Reference proteome</keyword>
<sequence>MSSSRWSGAITKTTPTSGRTPGRYANPSEIGEAIAWPNSDAASFVTGPPMTVDGAMTAR</sequence>
<dbReference type="Gene3D" id="3.40.50.720">
    <property type="entry name" value="NAD(P)-binding Rossmann-like Domain"/>
    <property type="match status" value="1"/>
</dbReference>
<protein>
    <recommendedName>
        <fullName evidence="4">SDR family oxidoreductase</fullName>
    </recommendedName>
</protein>
<dbReference type="RefSeq" id="WP_138671799.1">
    <property type="nucleotide sequence ID" value="NZ_VCKY01000193.1"/>
</dbReference>
<proteinExistence type="predicted"/>
<evidence type="ECO:0000313" key="2">
    <source>
        <dbReference type="EMBL" id="TMR10380.1"/>
    </source>
</evidence>
<dbReference type="OrthoDB" id="9809287at2"/>
<dbReference type="AlphaFoldDB" id="A0A5S4F2Z6"/>
<dbReference type="EMBL" id="VCKY01000193">
    <property type="protein sequence ID" value="TMR10380.1"/>
    <property type="molecule type" value="Genomic_DNA"/>
</dbReference>
<dbReference type="SUPFAM" id="SSF51735">
    <property type="entry name" value="NAD(P)-binding Rossmann-fold domains"/>
    <property type="match status" value="1"/>
</dbReference>
<feature type="region of interest" description="Disordered" evidence="1">
    <location>
        <begin position="40"/>
        <end position="59"/>
    </location>
</feature>
<name>A0A5S4F2Z6_9ACTN</name>
<feature type="compositionally biased region" description="Polar residues" evidence="1">
    <location>
        <begin position="1"/>
        <end position="19"/>
    </location>
</feature>
<reference evidence="2 3" key="1">
    <citation type="submission" date="2019-05" db="EMBL/GenBank/DDBJ databases">
        <title>Draft genome sequence of Nonomuraea turkmeniaca DSM 43926.</title>
        <authorList>
            <person name="Saricaoglu S."/>
            <person name="Isik K."/>
        </authorList>
    </citation>
    <scope>NUCLEOTIDE SEQUENCE [LARGE SCALE GENOMIC DNA]</scope>
    <source>
        <strain evidence="2 3">DSM 43926</strain>
    </source>
</reference>
<evidence type="ECO:0000256" key="1">
    <source>
        <dbReference type="SAM" id="MobiDB-lite"/>
    </source>
</evidence>
<dbReference type="Proteomes" id="UP000309128">
    <property type="component" value="Unassembled WGS sequence"/>
</dbReference>
<accession>A0A5S4F2Z6</accession>